<dbReference type="PIRSF" id="PIRSF002808">
    <property type="entry name" value="Hexose_phosphate_transp"/>
    <property type="match status" value="1"/>
</dbReference>
<dbReference type="RefSeq" id="WP_408178426.1">
    <property type="nucleotide sequence ID" value="NZ_JAQQEZ010000013.1"/>
</dbReference>
<dbReference type="InterPro" id="IPR011701">
    <property type="entry name" value="MFS"/>
</dbReference>
<dbReference type="PROSITE" id="PS50850">
    <property type="entry name" value="MFS"/>
    <property type="match status" value="1"/>
</dbReference>
<dbReference type="PANTHER" id="PTHR11662">
    <property type="entry name" value="SOLUTE CARRIER FAMILY 17"/>
    <property type="match status" value="1"/>
</dbReference>
<feature type="transmembrane region" description="Helical" evidence="6">
    <location>
        <begin position="361"/>
        <end position="380"/>
    </location>
</feature>
<dbReference type="InterPro" id="IPR050382">
    <property type="entry name" value="MFS_Na/Anion_cotransporter"/>
</dbReference>
<keyword evidence="3 6" id="KW-0812">Transmembrane</keyword>
<evidence type="ECO:0000256" key="3">
    <source>
        <dbReference type="ARBA" id="ARBA00022692"/>
    </source>
</evidence>
<dbReference type="Pfam" id="PF07690">
    <property type="entry name" value="MFS_1"/>
    <property type="match status" value="1"/>
</dbReference>
<dbReference type="CDD" id="cd17319">
    <property type="entry name" value="MFS_ExuT_GudP_like"/>
    <property type="match status" value="1"/>
</dbReference>
<feature type="transmembrane region" description="Helical" evidence="6">
    <location>
        <begin position="419"/>
        <end position="441"/>
    </location>
</feature>
<accession>A0ABW9AU53</accession>
<feature type="domain" description="Major facilitator superfamily (MFS) profile" evidence="7">
    <location>
        <begin position="52"/>
        <end position="473"/>
    </location>
</feature>
<dbReference type="Proteomes" id="UP001629230">
    <property type="component" value="Unassembled WGS sequence"/>
</dbReference>
<evidence type="ECO:0000256" key="4">
    <source>
        <dbReference type="ARBA" id="ARBA00022989"/>
    </source>
</evidence>
<dbReference type="SUPFAM" id="SSF103473">
    <property type="entry name" value="MFS general substrate transporter"/>
    <property type="match status" value="1"/>
</dbReference>
<keyword evidence="4 6" id="KW-1133">Transmembrane helix</keyword>
<keyword evidence="5 6" id="KW-0472">Membrane</keyword>
<reference evidence="8 9" key="1">
    <citation type="journal article" date="2024" name="Chem. Sci.">
        <title>Discovery of megapolipeptins by genome mining of a Burkholderiales bacteria collection.</title>
        <authorList>
            <person name="Paulo B.S."/>
            <person name="Recchia M.J.J."/>
            <person name="Lee S."/>
            <person name="Fergusson C.H."/>
            <person name="Romanowski S.B."/>
            <person name="Hernandez A."/>
            <person name="Krull N."/>
            <person name="Liu D.Y."/>
            <person name="Cavanagh H."/>
            <person name="Bos A."/>
            <person name="Gray C.A."/>
            <person name="Murphy B.T."/>
            <person name="Linington R.G."/>
            <person name="Eustaquio A.S."/>
        </authorList>
    </citation>
    <scope>NUCLEOTIDE SEQUENCE [LARGE SCALE GENOMIC DNA]</scope>
    <source>
        <strain evidence="8 9">RL17-350-BIC-A</strain>
    </source>
</reference>
<dbReference type="EMBL" id="JAQQEZ010000013">
    <property type="protein sequence ID" value="MFM0003364.1"/>
    <property type="molecule type" value="Genomic_DNA"/>
</dbReference>
<feature type="transmembrane region" description="Helical" evidence="6">
    <location>
        <begin position="124"/>
        <end position="152"/>
    </location>
</feature>
<feature type="transmembrane region" description="Helical" evidence="6">
    <location>
        <begin position="447"/>
        <end position="468"/>
    </location>
</feature>
<dbReference type="InterPro" id="IPR020846">
    <property type="entry name" value="MFS_dom"/>
</dbReference>
<comment type="subcellular location">
    <subcellularLocation>
        <location evidence="1">Cell membrane</location>
        <topology evidence="1">Multi-pass membrane protein</topology>
    </subcellularLocation>
</comment>
<protein>
    <submittedName>
        <fullName evidence="8">MFS transporter</fullName>
    </submittedName>
</protein>
<evidence type="ECO:0000256" key="2">
    <source>
        <dbReference type="ARBA" id="ARBA00022475"/>
    </source>
</evidence>
<feature type="transmembrane region" description="Helical" evidence="6">
    <location>
        <begin position="386"/>
        <end position="407"/>
    </location>
</feature>
<evidence type="ECO:0000256" key="5">
    <source>
        <dbReference type="ARBA" id="ARBA00023136"/>
    </source>
</evidence>
<name>A0ABW9AU53_9BURK</name>
<sequence length="480" mass="51977">MYRRGVVAAFLRHDASGAHSSRAKEIQEMTMEMSRTVSAAHVAKRTRVRYGILLLIFLITTFNYADRATLSVTGSAMRAEFGFDAIRMGYIFSAFSWAYVLSQLPAGWLLDRFGARRVYAASIFFWSLFTLLQSSIGLLGSAAAAVTALFVLRFAMGAAESPAFPANAKVVASWFPTNERGTASAIFNSAQYFAAVVFTPLMAWLTHAFGWHMVYVVMGVMGLLLALTWLKVMKNPADHPRVSRAELEYIEQGGGVVNGQNKARSADKIESTGGWSLVRQLLSNRMLVGVYLAQYCINVLTYFFLTWFPIYLVQARGMTILQAGLVASLPAICGFSGGVLGGILSDGLIRRGHSLTIARKVPIVGGMLLSVCIIGCNYVSTDWVVVALMSLAFFGKGIGALGWAVVADTSPKEALGLSGAIFNMFGNVAGIVTPIVIGYLVAKTGSFNGALVFVGINALLTVFSYLVIVKDIKRVELRPR</sequence>
<dbReference type="NCBIfam" id="TIGR00893">
    <property type="entry name" value="2A0114"/>
    <property type="match status" value="1"/>
</dbReference>
<keyword evidence="2" id="KW-1003">Cell membrane</keyword>
<gene>
    <name evidence="8" type="ORF">PQR57_20275</name>
</gene>
<proteinExistence type="predicted"/>
<organism evidence="8 9">
    <name type="scientific">Paraburkholderia dipogonis</name>
    <dbReference type="NCBI Taxonomy" id="1211383"/>
    <lineage>
        <taxon>Bacteria</taxon>
        <taxon>Pseudomonadati</taxon>
        <taxon>Pseudomonadota</taxon>
        <taxon>Betaproteobacteria</taxon>
        <taxon>Burkholderiales</taxon>
        <taxon>Burkholderiaceae</taxon>
        <taxon>Paraburkholderia</taxon>
    </lineage>
</organism>
<dbReference type="InterPro" id="IPR036259">
    <property type="entry name" value="MFS_trans_sf"/>
</dbReference>
<feature type="transmembrane region" description="Helical" evidence="6">
    <location>
        <begin position="211"/>
        <end position="230"/>
    </location>
</feature>
<evidence type="ECO:0000313" key="9">
    <source>
        <dbReference type="Proteomes" id="UP001629230"/>
    </source>
</evidence>
<evidence type="ECO:0000256" key="1">
    <source>
        <dbReference type="ARBA" id="ARBA00004651"/>
    </source>
</evidence>
<dbReference type="InterPro" id="IPR000849">
    <property type="entry name" value="Sugar_P_transporter"/>
</dbReference>
<keyword evidence="9" id="KW-1185">Reference proteome</keyword>
<feature type="transmembrane region" description="Helical" evidence="6">
    <location>
        <begin position="286"/>
        <end position="305"/>
    </location>
</feature>
<evidence type="ECO:0000259" key="7">
    <source>
        <dbReference type="PROSITE" id="PS50850"/>
    </source>
</evidence>
<evidence type="ECO:0000256" key="6">
    <source>
        <dbReference type="SAM" id="Phobius"/>
    </source>
</evidence>
<feature type="transmembrane region" description="Helical" evidence="6">
    <location>
        <begin position="85"/>
        <end position="104"/>
    </location>
</feature>
<comment type="caution">
    <text evidence="8">The sequence shown here is derived from an EMBL/GenBank/DDBJ whole genome shotgun (WGS) entry which is preliminary data.</text>
</comment>
<feature type="transmembrane region" description="Helical" evidence="6">
    <location>
        <begin position="325"/>
        <end position="349"/>
    </location>
</feature>
<dbReference type="PANTHER" id="PTHR11662:SF399">
    <property type="entry name" value="FI19708P1-RELATED"/>
    <property type="match status" value="1"/>
</dbReference>
<dbReference type="Gene3D" id="1.20.1250.20">
    <property type="entry name" value="MFS general substrate transporter like domains"/>
    <property type="match status" value="2"/>
</dbReference>
<feature type="transmembrane region" description="Helical" evidence="6">
    <location>
        <begin position="47"/>
        <end position="65"/>
    </location>
</feature>
<evidence type="ECO:0000313" key="8">
    <source>
        <dbReference type="EMBL" id="MFM0003364.1"/>
    </source>
</evidence>